<evidence type="ECO:0000256" key="5">
    <source>
        <dbReference type="PIRSR" id="PIRSR000446-1"/>
    </source>
</evidence>
<keyword evidence="8" id="KW-1185">Reference proteome</keyword>
<dbReference type="PANTHER" id="PTHR42681">
    <property type="entry name" value="MALONYL-COA-ACYL CARRIER PROTEIN TRANSACYLASE, MITOCHONDRIAL"/>
    <property type="match status" value="1"/>
</dbReference>
<dbReference type="InterPro" id="IPR016036">
    <property type="entry name" value="Malonyl_transacylase_ACP-bd"/>
</dbReference>
<evidence type="ECO:0000256" key="2">
    <source>
        <dbReference type="ARBA" id="ARBA00023315"/>
    </source>
</evidence>
<dbReference type="EC" id="2.3.1.39" evidence="4"/>
<dbReference type="SUPFAM" id="SSF55048">
    <property type="entry name" value="Probable ACP-binding domain of malonyl-CoA ACP transacylase"/>
    <property type="match status" value="1"/>
</dbReference>
<feature type="active site" evidence="5">
    <location>
        <position position="94"/>
    </location>
</feature>
<dbReference type="AlphaFoldDB" id="A0A4R7KQW0"/>
<gene>
    <name evidence="7" type="ORF">EDD71_10695</name>
</gene>
<accession>A0A4R7KQW0</accession>
<dbReference type="GO" id="GO:0006633">
    <property type="term" value="P:fatty acid biosynthetic process"/>
    <property type="evidence" value="ECO:0007669"/>
    <property type="project" value="TreeGrafter"/>
</dbReference>
<dbReference type="InterPro" id="IPR050858">
    <property type="entry name" value="Mal-CoA-ACP_Trans/PKS_FabD"/>
</dbReference>
<dbReference type="Proteomes" id="UP000295325">
    <property type="component" value="Unassembled WGS sequence"/>
</dbReference>
<organism evidence="7 8">
    <name type="scientific">Fonticella tunisiensis</name>
    <dbReference type="NCBI Taxonomy" id="1096341"/>
    <lineage>
        <taxon>Bacteria</taxon>
        <taxon>Bacillati</taxon>
        <taxon>Bacillota</taxon>
        <taxon>Clostridia</taxon>
        <taxon>Eubacteriales</taxon>
        <taxon>Clostridiaceae</taxon>
        <taxon>Fonticella</taxon>
    </lineage>
</organism>
<protein>
    <recommendedName>
        <fullName evidence="4">Malonyl CoA-acyl carrier protein transacylase</fullName>
        <ecNumber evidence="4">2.3.1.39</ecNumber>
    </recommendedName>
</protein>
<dbReference type="PIRSF" id="PIRSF000446">
    <property type="entry name" value="Mct"/>
    <property type="match status" value="1"/>
</dbReference>
<dbReference type="Pfam" id="PF00698">
    <property type="entry name" value="Acyl_transf_1"/>
    <property type="match status" value="1"/>
</dbReference>
<proteinExistence type="inferred from homology"/>
<dbReference type="SUPFAM" id="SSF52151">
    <property type="entry name" value="FabD/lysophospholipase-like"/>
    <property type="match status" value="1"/>
</dbReference>
<evidence type="ECO:0000256" key="3">
    <source>
        <dbReference type="ARBA" id="ARBA00048462"/>
    </source>
</evidence>
<dbReference type="PANTHER" id="PTHR42681:SF1">
    <property type="entry name" value="MALONYL-COA-ACYL CARRIER PROTEIN TRANSACYLASE, MITOCHONDRIAL"/>
    <property type="match status" value="1"/>
</dbReference>
<sequence length="315" mass="35173">MMIMEKTAFLFAGQGAQYAGMGKELYDNYECARKIFDGANDILNINIKDLCFYGPDDELSKTENTQPAIVTTSMAILEVLKEHNIRAQYAAGLSLGEYSALIYGGVFNFEDGLQLIRKRGEIMERAVPSGKGAMAAIIGIEREKIESCCREMSKYGVIEVANYNCPGQIVISGEKDLVEKTAASLKEMGALKTIMLNVSGPFHSSLLKEAGERLEEEIKKVQINAPEVKIVSNYDNEFYNDSPKDTVYKLKNQISSSVRWEDNVRKLIDDGVNTFIEVGPGKTLSSFVKKIDRSKKIYNVEDIKSLNKLIQEIKM</sequence>
<dbReference type="GO" id="GO:0004314">
    <property type="term" value="F:[acyl-carrier-protein] S-malonyltransferase activity"/>
    <property type="evidence" value="ECO:0007669"/>
    <property type="project" value="UniProtKB-EC"/>
</dbReference>
<keyword evidence="1 4" id="KW-0808">Transferase</keyword>
<evidence type="ECO:0000259" key="6">
    <source>
        <dbReference type="SMART" id="SM00827"/>
    </source>
</evidence>
<dbReference type="EMBL" id="SOAZ01000006">
    <property type="protein sequence ID" value="TDT61611.1"/>
    <property type="molecule type" value="Genomic_DNA"/>
</dbReference>
<comment type="catalytic activity">
    <reaction evidence="3 4">
        <text>holo-[ACP] + malonyl-CoA = malonyl-[ACP] + CoA</text>
        <dbReference type="Rhea" id="RHEA:41792"/>
        <dbReference type="Rhea" id="RHEA-COMP:9623"/>
        <dbReference type="Rhea" id="RHEA-COMP:9685"/>
        <dbReference type="ChEBI" id="CHEBI:57287"/>
        <dbReference type="ChEBI" id="CHEBI:57384"/>
        <dbReference type="ChEBI" id="CHEBI:64479"/>
        <dbReference type="ChEBI" id="CHEBI:78449"/>
        <dbReference type="EC" id="2.3.1.39"/>
    </reaction>
</comment>
<dbReference type="InterPro" id="IPR024925">
    <property type="entry name" value="Malonyl_CoA-ACP_transAc"/>
</dbReference>
<dbReference type="GO" id="GO:0005829">
    <property type="term" value="C:cytosol"/>
    <property type="evidence" value="ECO:0007669"/>
    <property type="project" value="TreeGrafter"/>
</dbReference>
<dbReference type="SMART" id="SM00827">
    <property type="entry name" value="PKS_AT"/>
    <property type="match status" value="1"/>
</dbReference>
<dbReference type="InterPro" id="IPR001227">
    <property type="entry name" value="Ac_transferase_dom_sf"/>
</dbReference>
<keyword evidence="2 4" id="KW-0012">Acyltransferase</keyword>
<name>A0A4R7KQW0_9CLOT</name>
<dbReference type="InterPro" id="IPR016035">
    <property type="entry name" value="Acyl_Trfase/lysoPLipase"/>
</dbReference>
<feature type="domain" description="Malonyl-CoA:ACP transacylase (MAT)" evidence="6">
    <location>
        <begin position="10"/>
        <end position="309"/>
    </location>
</feature>
<evidence type="ECO:0000313" key="8">
    <source>
        <dbReference type="Proteomes" id="UP000295325"/>
    </source>
</evidence>
<dbReference type="Gene3D" id="3.40.366.10">
    <property type="entry name" value="Malonyl-Coenzyme A Acyl Carrier Protein, domain 2"/>
    <property type="match status" value="1"/>
</dbReference>
<reference evidence="7 8" key="1">
    <citation type="submission" date="2019-03" db="EMBL/GenBank/DDBJ databases">
        <title>Genomic Encyclopedia of Type Strains, Phase IV (KMG-IV): sequencing the most valuable type-strain genomes for metagenomic binning, comparative biology and taxonomic classification.</title>
        <authorList>
            <person name="Goeker M."/>
        </authorList>
    </citation>
    <scope>NUCLEOTIDE SEQUENCE [LARGE SCALE GENOMIC DNA]</scope>
    <source>
        <strain evidence="7 8">DSM 24455</strain>
    </source>
</reference>
<dbReference type="NCBIfam" id="TIGR00128">
    <property type="entry name" value="fabD"/>
    <property type="match status" value="1"/>
</dbReference>
<feature type="active site" evidence="5">
    <location>
        <position position="203"/>
    </location>
</feature>
<dbReference type="FunFam" id="3.30.70.250:FF:000001">
    <property type="entry name" value="Malonyl CoA-acyl carrier protein transacylase"/>
    <property type="match status" value="1"/>
</dbReference>
<evidence type="ECO:0000256" key="4">
    <source>
        <dbReference type="PIRNR" id="PIRNR000446"/>
    </source>
</evidence>
<comment type="similarity">
    <text evidence="4">Belongs to the fabD family.</text>
</comment>
<comment type="caution">
    <text evidence="7">The sequence shown here is derived from an EMBL/GenBank/DDBJ whole genome shotgun (WGS) entry which is preliminary data.</text>
</comment>
<evidence type="ECO:0000313" key="7">
    <source>
        <dbReference type="EMBL" id="TDT61611.1"/>
    </source>
</evidence>
<dbReference type="InterPro" id="IPR014043">
    <property type="entry name" value="Acyl_transferase_dom"/>
</dbReference>
<dbReference type="InterPro" id="IPR004410">
    <property type="entry name" value="Malonyl_CoA-ACP_transAc_FabD"/>
</dbReference>
<dbReference type="Gene3D" id="3.30.70.250">
    <property type="entry name" value="Malonyl-CoA ACP transacylase, ACP-binding"/>
    <property type="match status" value="1"/>
</dbReference>
<evidence type="ECO:0000256" key="1">
    <source>
        <dbReference type="ARBA" id="ARBA00022679"/>
    </source>
</evidence>